<dbReference type="CDD" id="cd01335">
    <property type="entry name" value="Radical_SAM"/>
    <property type="match status" value="1"/>
</dbReference>
<dbReference type="Gene3D" id="3.20.20.70">
    <property type="entry name" value="Aldolase class I"/>
    <property type="match status" value="1"/>
</dbReference>
<evidence type="ECO:0000256" key="1">
    <source>
        <dbReference type="ARBA" id="ARBA00001966"/>
    </source>
</evidence>
<proteinExistence type="predicted"/>
<dbReference type="SUPFAM" id="SSF102114">
    <property type="entry name" value="Radical SAM enzymes"/>
    <property type="match status" value="1"/>
</dbReference>
<dbReference type="InterPro" id="IPR013785">
    <property type="entry name" value="Aldolase_TIM"/>
</dbReference>
<dbReference type="InterPro" id="IPR007197">
    <property type="entry name" value="rSAM"/>
</dbReference>
<dbReference type="PROSITE" id="PS51918">
    <property type="entry name" value="RADICAL_SAM"/>
    <property type="match status" value="1"/>
</dbReference>
<evidence type="ECO:0000256" key="2">
    <source>
        <dbReference type="ARBA" id="ARBA00022485"/>
    </source>
</evidence>
<evidence type="ECO:0000313" key="9">
    <source>
        <dbReference type="EMBL" id="ETD25652.1"/>
    </source>
</evidence>
<dbReference type="SFLD" id="SFLDS00029">
    <property type="entry name" value="Radical_SAM"/>
    <property type="match status" value="1"/>
</dbReference>
<keyword evidence="5" id="KW-0408">Iron</keyword>
<dbReference type="InterPro" id="IPR040084">
    <property type="entry name" value="GTPase_Obg"/>
</dbReference>
<evidence type="ECO:0000256" key="4">
    <source>
        <dbReference type="ARBA" id="ARBA00022723"/>
    </source>
</evidence>
<evidence type="ECO:0000256" key="3">
    <source>
        <dbReference type="ARBA" id="ARBA00022691"/>
    </source>
</evidence>
<dbReference type="PANTHER" id="PTHR43787:SF11">
    <property type="entry name" value="UPF0026 PROTEIN SLR1464"/>
    <property type="match status" value="1"/>
</dbReference>
<dbReference type="Proteomes" id="UP000018688">
    <property type="component" value="Unassembled WGS sequence"/>
</dbReference>
<keyword evidence="2" id="KW-0004">4Fe-4S</keyword>
<evidence type="ECO:0000313" key="10">
    <source>
        <dbReference type="Proteomes" id="UP000018688"/>
    </source>
</evidence>
<keyword evidence="6" id="KW-0411">Iron-sulfur</keyword>
<dbReference type="GO" id="GO:0051539">
    <property type="term" value="F:4 iron, 4 sulfur cluster binding"/>
    <property type="evidence" value="ECO:0007669"/>
    <property type="project" value="UniProtKB-KW"/>
</dbReference>
<feature type="region of interest" description="Disordered" evidence="7">
    <location>
        <begin position="1"/>
        <end position="27"/>
    </location>
</feature>
<dbReference type="InterPro" id="IPR058240">
    <property type="entry name" value="rSAM_sf"/>
</dbReference>
<name>V8CEX9_9HELI</name>
<dbReference type="PATRIC" id="fig|1357399.3.peg.1548"/>
<dbReference type="Pfam" id="PF04055">
    <property type="entry name" value="Radical_SAM"/>
    <property type="match status" value="1"/>
</dbReference>
<dbReference type="RefSeq" id="WP_023930498.1">
    <property type="nucleotide sequence ID" value="NZ_KI669458.1"/>
</dbReference>
<dbReference type="HOGENOM" id="CLU_058377_0_1_7"/>
<feature type="region of interest" description="Disordered" evidence="7">
    <location>
        <begin position="272"/>
        <end position="296"/>
    </location>
</feature>
<dbReference type="AlphaFoldDB" id="V8CEX9"/>
<evidence type="ECO:0000259" key="8">
    <source>
        <dbReference type="PROSITE" id="PS51918"/>
    </source>
</evidence>
<comment type="cofactor">
    <cofactor evidence="1">
        <name>[4Fe-4S] cluster</name>
        <dbReference type="ChEBI" id="CHEBI:49883"/>
    </cofactor>
</comment>
<organism evidence="9 10">
    <name type="scientific">Helicobacter canis NCTC 12740</name>
    <dbReference type="NCBI Taxonomy" id="1357399"/>
    <lineage>
        <taxon>Bacteria</taxon>
        <taxon>Pseudomonadati</taxon>
        <taxon>Campylobacterota</taxon>
        <taxon>Epsilonproteobacteria</taxon>
        <taxon>Campylobacterales</taxon>
        <taxon>Helicobacteraceae</taxon>
        <taxon>Helicobacter</taxon>
    </lineage>
</organism>
<evidence type="ECO:0000256" key="7">
    <source>
        <dbReference type="SAM" id="MobiDB-lite"/>
    </source>
</evidence>
<gene>
    <name evidence="9" type="ORF">HMPREF2087_01480</name>
</gene>
<sequence>MARSKLESSAPLDSSRLESTSPIQSLDSKDSSKLESIIFGPVLSRRFGLSLGVDLSPHRKQCNFDCVYCELHKAKPMDSMELVLPAEAVIQAITQALQLHSNIDVLSFTATGEPTLYPHLYEVITAITPLLPQGTKSLILSNGSRLLEQSRALHAFDMVKFSLDAALPSAFKRVDRPSTSLDLAQILQGIREFAASYKGELIAEVLLVQGHNDMQENLYAIAEFLRQIPISRVDLGSIDRPSAYPVRALSQERLQELSGIFAGLPLSLPQRSAPKQSTFTSPLQHPNDNSLSSRSPSELQKLIATRPIACDEVGRLFSQQELVHLQELVSQGLITIKQQGESRFYVAQAAK</sequence>
<dbReference type="STRING" id="1357399.HMPREF2087_01480"/>
<dbReference type="PANTHER" id="PTHR43787">
    <property type="entry name" value="FEMO COFACTOR BIOSYNTHESIS PROTEIN NIFB-RELATED"/>
    <property type="match status" value="1"/>
</dbReference>
<keyword evidence="10" id="KW-1185">Reference proteome</keyword>
<accession>V8CEX9</accession>
<dbReference type="SFLD" id="SFLDG01083">
    <property type="entry name" value="Uncharacterised_Radical_SAM_Su"/>
    <property type="match status" value="1"/>
</dbReference>
<feature type="domain" description="Radical SAM core" evidence="8">
    <location>
        <begin position="47"/>
        <end position="275"/>
    </location>
</feature>
<evidence type="ECO:0000256" key="6">
    <source>
        <dbReference type="ARBA" id="ARBA00023014"/>
    </source>
</evidence>
<dbReference type="OrthoDB" id="9800840at2"/>
<reference evidence="9 10" key="1">
    <citation type="submission" date="2013-10" db="EMBL/GenBank/DDBJ databases">
        <title>The Genome Sequence of Helicobacter canis NCTC 12740.</title>
        <authorList>
            <consortium name="The Broad Institute Genomics Platform"/>
            <person name="Earl A."/>
            <person name="Fox J.G."/>
            <person name="Shen Z."/>
            <person name="Young S.K."/>
            <person name="Zeng Q."/>
            <person name="Gargeya S."/>
            <person name="Fitzgerald M."/>
            <person name="Abouelleil A."/>
            <person name="Alvarado L."/>
            <person name="Chapman S.B."/>
            <person name="Gainer-Dewar J."/>
            <person name="Goldberg J."/>
            <person name="Griggs A."/>
            <person name="Gujja S."/>
            <person name="Hansen M."/>
            <person name="Howarth C."/>
            <person name="Imamovic A."/>
            <person name="Ireland A."/>
            <person name="Larimer J."/>
            <person name="McCowan C."/>
            <person name="Murphy C."/>
            <person name="Pearson M."/>
            <person name="Poon T.W."/>
            <person name="Priest M."/>
            <person name="Roberts A."/>
            <person name="Saif S."/>
            <person name="Shea T."/>
            <person name="Sykes S."/>
            <person name="Wortman J."/>
            <person name="Nusbaum C."/>
            <person name="Birren B."/>
        </authorList>
    </citation>
    <scope>NUCLEOTIDE SEQUENCE [LARGE SCALE GENOMIC DNA]</scope>
    <source>
        <strain evidence="9 10">NCTC 12740</strain>
    </source>
</reference>
<dbReference type="eggNOG" id="COG0731">
    <property type="taxonomic scope" value="Bacteria"/>
</dbReference>
<keyword evidence="4" id="KW-0479">Metal-binding</keyword>
<dbReference type="GO" id="GO:0046872">
    <property type="term" value="F:metal ion binding"/>
    <property type="evidence" value="ECO:0007669"/>
    <property type="project" value="UniProtKB-KW"/>
</dbReference>
<keyword evidence="3" id="KW-0949">S-adenosyl-L-methionine</keyword>
<evidence type="ECO:0000256" key="5">
    <source>
        <dbReference type="ARBA" id="ARBA00023004"/>
    </source>
</evidence>
<dbReference type="GO" id="GO:0003824">
    <property type="term" value="F:catalytic activity"/>
    <property type="evidence" value="ECO:0007669"/>
    <property type="project" value="InterPro"/>
</dbReference>
<comment type="caution">
    <text evidence="9">The sequence shown here is derived from an EMBL/GenBank/DDBJ whole genome shotgun (WGS) entry which is preliminary data.</text>
</comment>
<dbReference type="EMBL" id="AZJJ01000007">
    <property type="protein sequence ID" value="ETD25652.1"/>
    <property type="molecule type" value="Genomic_DNA"/>
</dbReference>
<protein>
    <recommendedName>
        <fullName evidence="8">Radical SAM core domain-containing protein</fullName>
    </recommendedName>
</protein>